<name>A0AAW5BVH5_9FIRM</name>
<dbReference type="AlphaFoldDB" id="A0AAW5BVH5"/>
<feature type="region of interest" description="Disordered" evidence="1">
    <location>
        <begin position="105"/>
        <end position="132"/>
    </location>
</feature>
<evidence type="ECO:0000313" key="2">
    <source>
        <dbReference type="EMBL" id="MCG4744570.1"/>
    </source>
</evidence>
<accession>A0AAW5BVH5</accession>
<proteinExistence type="predicted"/>
<evidence type="ECO:0000313" key="3">
    <source>
        <dbReference type="EMBL" id="NSJ49522.1"/>
    </source>
</evidence>
<reference evidence="3 4" key="1">
    <citation type="journal article" date="2020" name="Cell Host Microbe">
        <title>Functional and Genomic Variation between Human-Derived Isolates of Lachnospiraceae Reveals Inter- and Intra-Species Diversity.</title>
        <authorList>
            <person name="Sorbara M.T."/>
            <person name="Littmann E.R."/>
            <person name="Fontana E."/>
            <person name="Moody T.U."/>
            <person name="Kohout C.E."/>
            <person name="Gjonbalaj M."/>
            <person name="Eaton V."/>
            <person name="Seok R."/>
            <person name="Leiner I.M."/>
            <person name="Pamer E.G."/>
        </authorList>
    </citation>
    <scope>NUCLEOTIDE SEQUENCE [LARGE SCALE GENOMIC DNA]</scope>
    <source>
        <strain evidence="3 4">MSK.1.17</strain>
    </source>
</reference>
<comment type="caution">
    <text evidence="2">The sequence shown here is derived from an EMBL/GenBank/DDBJ whole genome shotgun (WGS) entry which is preliminary data.</text>
</comment>
<dbReference type="RefSeq" id="WP_165642242.1">
    <property type="nucleotide sequence ID" value="NZ_JAAITT010000016.1"/>
</dbReference>
<reference evidence="3" key="2">
    <citation type="submission" date="2020-02" db="EMBL/GenBank/DDBJ databases">
        <authorList>
            <person name="Littmann E."/>
            <person name="Sorbara M."/>
        </authorList>
    </citation>
    <scope>NUCLEOTIDE SEQUENCE</scope>
    <source>
        <strain evidence="3">MSK.1.17</strain>
    </source>
</reference>
<evidence type="ECO:0000313" key="4">
    <source>
        <dbReference type="Proteomes" id="UP000669239"/>
    </source>
</evidence>
<dbReference type="EMBL" id="JAAITT010000016">
    <property type="protein sequence ID" value="NSJ49522.1"/>
    <property type="molecule type" value="Genomic_DNA"/>
</dbReference>
<dbReference type="EMBL" id="JAKNGE010000004">
    <property type="protein sequence ID" value="MCG4744570.1"/>
    <property type="molecule type" value="Genomic_DNA"/>
</dbReference>
<feature type="compositionally biased region" description="Basic and acidic residues" evidence="1">
    <location>
        <begin position="118"/>
        <end position="132"/>
    </location>
</feature>
<dbReference type="Pfam" id="PF10905">
    <property type="entry name" value="DUF2695"/>
    <property type="match status" value="1"/>
</dbReference>
<dbReference type="Proteomes" id="UP001299608">
    <property type="component" value="Unassembled WGS sequence"/>
</dbReference>
<dbReference type="InterPro" id="IPR024248">
    <property type="entry name" value="DUF2695"/>
</dbReference>
<dbReference type="Proteomes" id="UP000669239">
    <property type="component" value="Unassembled WGS sequence"/>
</dbReference>
<organism evidence="2 5">
    <name type="scientific">Enterocloster aldenensis</name>
    <dbReference type="NCBI Taxonomy" id="358742"/>
    <lineage>
        <taxon>Bacteria</taxon>
        <taxon>Bacillati</taxon>
        <taxon>Bacillota</taxon>
        <taxon>Clostridia</taxon>
        <taxon>Lachnospirales</taxon>
        <taxon>Lachnospiraceae</taxon>
        <taxon>Enterocloster</taxon>
    </lineage>
</organism>
<gene>
    <name evidence="3" type="ORF">G5B36_12545</name>
    <name evidence="2" type="ORF">L0N08_04005</name>
</gene>
<evidence type="ECO:0000313" key="5">
    <source>
        <dbReference type="Proteomes" id="UP001299608"/>
    </source>
</evidence>
<keyword evidence="4" id="KW-1185">Reference proteome</keyword>
<reference evidence="2" key="3">
    <citation type="submission" date="2022-01" db="EMBL/GenBank/DDBJ databases">
        <title>Collection of gut derived symbiotic bacterial strains cultured from healthy donors.</title>
        <authorList>
            <person name="Lin H."/>
            <person name="Kohout C."/>
            <person name="Waligurski E."/>
            <person name="Pamer E.G."/>
        </authorList>
    </citation>
    <scope>NUCLEOTIDE SEQUENCE</scope>
    <source>
        <strain evidence="2">DFI.6.55</strain>
    </source>
</reference>
<evidence type="ECO:0000256" key="1">
    <source>
        <dbReference type="SAM" id="MobiDB-lite"/>
    </source>
</evidence>
<protein>
    <submittedName>
        <fullName evidence="2">DUF2695 domain-containing protein</fullName>
    </submittedName>
</protein>
<sequence>MEKQQEGSHKLLSKEEKKLLLKQWKASQNKKHMLSKTKVQKLFHYLEVQLAGNPCNHTLHFTGQWLERHLPPEKIGKVIAQIKGMGGYCDCEVLFNCYETYGSHERRGMTPGYSGPVQKEKDEAEKGDMEQL</sequence>